<comment type="similarity">
    <text evidence="2">Belongs to the adenylyl cyclase class-3 family.</text>
</comment>
<feature type="domain" description="Guanylate cyclase" evidence="9">
    <location>
        <begin position="480"/>
        <end position="612"/>
    </location>
</feature>
<evidence type="ECO:0000313" key="11">
    <source>
        <dbReference type="EMBL" id="MBD2184409.1"/>
    </source>
</evidence>
<evidence type="ECO:0000256" key="2">
    <source>
        <dbReference type="ARBA" id="ARBA00005381"/>
    </source>
</evidence>
<dbReference type="Pfam" id="PF00672">
    <property type="entry name" value="HAMP"/>
    <property type="match status" value="1"/>
</dbReference>
<dbReference type="AlphaFoldDB" id="A0A926VL31"/>
<dbReference type="Gene3D" id="3.30.70.1230">
    <property type="entry name" value="Nucleotide cyclase"/>
    <property type="match status" value="1"/>
</dbReference>
<dbReference type="SMART" id="SM00304">
    <property type="entry name" value="HAMP"/>
    <property type="match status" value="1"/>
</dbReference>
<keyword evidence="4 8" id="KW-0812">Transmembrane</keyword>
<dbReference type="Pfam" id="PF02743">
    <property type="entry name" value="dCache_1"/>
    <property type="match status" value="1"/>
</dbReference>
<dbReference type="Pfam" id="PF00211">
    <property type="entry name" value="Guanylate_cyc"/>
    <property type="match status" value="1"/>
</dbReference>
<dbReference type="PROSITE" id="PS50125">
    <property type="entry name" value="GUANYLATE_CYCLASE_2"/>
    <property type="match status" value="1"/>
</dbReference>
<dbReference type="SUPFAM" id="SSF55073">
    <property type="entry name" value="Nucleotide cyclase"/>
    <property type="match status" value="1"/>
</dbReference>
<keyword evidence="12" id="KW-1185">Reference proteome</keyword>
<evidence type="ECO:0000256" key="6">
    <source>
        <dbReference type="ARBA" id="ARBA00023136"/>
    </source>
</evidence>
<keyword evidence="7" id="KW-0175">Coiled coil</keyword>
<dbReference type="InterPro" id="IPR003660">
    <property type="entry name" value="HAMP_dom"/>
</dbReference>
<feature type="coiled-coil region" evidence="7">
    <location>
        <begin position="419"/>
        <end position="446"/>
    </location>
</feature>
<evidence type="ECO:0000256" key="5">
    <source>
        <dbReference type="ARBA" id="ARBA00022989"/>
    </source>
</evidence>
<protein>
    <submittedName>
        <fullName evidence="11">HAMP domain-containing protein</fullName>
    </submittedName>
</protein>
<dbReference type="CDD" id="cd07302">
    <property type="entry name" value="CHD"/>
    <property type="match status" value="1"/>
</dbReference>
<dbReference type="CDD" id="cd06225">
    <property type="entry name" value="HAMP"/>
    <property type="match status" value="1"/>
</dbReference>
<dbReference type="GO" id="GO:0004016">
    <property type="term" value="F:adenylate cyclase activity"/>
    <property type="evidence" value="ECO:0007669"/>
    <property type="project" value="UniProtKB-ARBA"/>
</dbReference>
<dbReference type="SMART" id="SM00044">
    <property type="entry name" value="CYCc"/>
    <property type="match status" value="1"/>
</dbReference>
<evidence type="ECO:0000256" key="8">
    <source>
        <dbReference type="SAM" id="Phobius"/>
    </source>
</evidence>
<dbReference type="Gene3D" id="3.30.450.20">
    <property type="entry name" value="PAS domain"/>
    <property type="match status" value="1"/>
</dbReference>
<reference evidence="11" key="1">
    <citation type="journal article" date="2015" name="ISME J.">
        <title>Draft Genome Sequence of Streptomyces incarnatus NRRL8089, which Produces the Nucleoside Antibiotic Sinefungin.</title>
        <authorList>
            <person name="Oshima K."/>
            <person name="Hattori M."/>
            <person name="Shimizu H."/>
            <person name="Fukuda K."/>
            <person name="Nemoto M."/>
            <person name="Inagaki K."/>
            <person name="Tamura T."/>
        </authorList>
    </citation>
    <scope>NUCLEOTIDE SEQUENCE</scope>
    <source>
        <strain evidence="11">FACHB-1375</strain>
    </source>
</reference>
<keyword evidence="6 8" id="KW-0472">Membrane</keyword>
<keyword evidence="3" id="KW-1003">Cell membrane</keyword>
<dbReference type="CDD" id="cd12913">
    <property type="entry name" value="PDC1_MCP_like"/>
    <property type="match status" value="1"/>
</dbReference>
<evidence type="ECO:0000256" key="3">
    <source>
        <dbReference type="ARBA" id="ARBA00022475"/>
    </source>
</evidence>
<comment type="caution">
    <text evidence="11">The sequence shown here is derived from an EMBL/GenBank/DDBJ whole genome shotgun (WGS) entry which is preliminary data.</text>
</comment>
<dbReference type="RefSeq" id="WP_190470727.1">
    <property type="nucleotide sequence ID" value="NZ_JACJPW010000082.1"/>
</dbReference>
<feature type="transmembrane region" description="Helical" evidence="8">
    <location>
        <begin position="12"/>
        <end position="38"/>
    </location>
</feature>
<dbReference type="GO" id="GO:0009190">
    <property type="term" value="P:cyclic nucleotide biosynthetic process"/>
    <property type="evidence" value="ECO:0007669"/>
    <property type="project" value="InterPro"/>
</dbReference>
<dbReference type="GO" id="GO:0005886">
    <property type="term" value="C:plasma membrane"/>
    <property type="evidence" value="ECO:0007669"/>
    <property type="project" value="UniProtKB-SubCell"/>
</dbReference>
<sequence length="783" mass="88351">MGNNISKFYGKLHLRTIIVVPFLLQLVTAVGLTGWLSFRNGQEAVNELATQLQVEIGDRVGQHLDVYLATPHLVNKINVNALKLGFLNFKDLEKTGKYFWKQLQVLNVSYIVFANTKGEYIGAYHRNNGIYSIDIFNPSTKGKIISYGTDGKGNRTKVIEVVDNYNFKEEPWYADAVRSGKPVWSQIYQYKDEKTTLAISASYPIYDRNKNLIGVMGIDLILSQVSDFLRNLKVTREAKVFILERNGLLVASSAPEKPFTFINGEAKRLKASESNEPLIRETTQNLMQRFGNLNEIRNSERFYFNLNGKREFVQVKTWQDEYGLDWLIVVVIPEAEFMKRIHANTQTTIILCAGSLIIAIFLGWKTSKWIVKPILALNNAAKKISERDWEQKIPTGRSYEIQQLAKSFKKMTLHLKESFENLEQKVKDRTAQLAEANSELEQKNALIRKVFGRYLTNEIVATLIDNLEGLKLGGERRIITILTSDLRGFTATSERFPAEKVVEILNFYLEHMADVITKYQGTIDEFMGDGILVLFGAPTARENDAKRAVACAVEMQLAMLKVNEQMKTWSLPPLEMGIGINTGEVVVGNIGSEKRTKYGVVGSQVNLTYRIESYTIGGQILISESTLREAGEIVKIKGQKQVQPKGVNQLISIYDVDGIGGEYDLFLTKAKDELFRLSEVIPIQYTILDGKHISSNVWNGTLVELSAKEAKVSNTNGEGDEMPPPMTNIRLKLLAPNDGRVGEEDIYAKVLEAQAEKGNFYIHFTFIPPSVKEKLEEIYKSSS</sequence>
<feature type="domain" description="HAMP" evidence="10">
    <location>
        <begin position="368"/>
        <end position="420"/>
    </location>
</feature>
<dbReference type="InterPro" id="IPR050697">
    <property type="entry name" value="Adenylyl/Guanylyl_Cyclase_3/4"/>
</dbReference>
<dbReference type="InterPro" id="IPR001054">
    <property type="entry name" value="A/G_cyclase"/>
</dbReference>
<dbReference type="PANTHER" id="PTHR43081:SF1">
    <property type="entry name" value="ADENYLATE CYCLASE, TERMINAL-DIFFERENTIATION SPECIFIC"/>
    <property type="match status" value="1"/>
</dbReference>
<dbReference type="GO" id="GO:0035556">
    <property type="term" value="P:intracellular signal transduction"/>
    <property type="evidence" value="ECO:0007669"/>
    <property type="project" value="InterPro"/>
</dbReference>
<dbReference type="SUPFAM" id="SSF158472">
    <property type="entry name" value="HAMP domain-like"/>
    <property type="match status" value="1"/>
</dbReference>
<evidence type="ECO:0000256" key="4">
    <source>
        <dbReference type="ARBA" id="ARBA00022692"/>
    </source>
</evidence>
<evidence type="ECO:0000313" key="12">
    <source>
        <dbReference type="Proteomes" id="UP000641646"/>
    </source>
</evidence>
<organism evidence="11 12">
    <name type="scientific">Aerosakkonema funiforme FACHB-1375</name>
    <dbReference type="NCBI Taxonomy" id="2949571"/>
    <lineage>
        <taxon>Bacteria</taxon>
        <taxon>Bacillati</taxon>
        <taxon>Cyanobacteriota</taxon>
        <taxon>Cyanophyceae</taxon>
        <taxon>Oscillatoriophycideae</taxon>
        <taxon>Aerosakkonematales</taxon>
        <taxon>Aerosakkonemataceae</taxon>
        <taxon>Aerosakkonema</taxon>
    </lineage>
</organism>
<dbReference type="Proteomes" id="UP000641646">
    <property type="component" value="Unassembled WGS sequence"/>
</dbReference>
<dbReference type="EMBL" id="JACJPW010000082">
    <property type="protein sequence ID" value="MBD2184409.1"/>
    <property type="molecule type" value="Genomic_DNA"/>
</dbReference>
<evidence type="ECO:0000256" key="7">
    <source>
        <dbReference type="SAM" id="Coils"/>
    </source>
</evidence>
<dbReference type="PROSITE" id="PS50885">
    <property type="entry name" value="HAMP"/>
    <property type="match status" value="1"/>
</dbReference>
<comment type="subcellular location">
    <subcellularLocation>
        <location evidence="1">Cell membrane</location>
        <topology evidence="1">Multi-pass membrane protein</topology>
    </subcellularLocation>
</comment>
<evidence type="ECO:0000256" key="1">
    <source>
        <dbReference type="ARBA" id="ARBA00004651"/>
    </source>
</evidence>
<accession>A0A926VL31</accession>
<evidence type="ECO:0000259" key="10">
    <source>
        <dbReference type="PROSITE" id="PS50885"/>
    </source>
</evidence>
<name>A0A926VL31_9CYAN</name>
<dbReference type="InterPro" id="IPR033479">
    <property type="entry name" value="dCache_1"/>
</dbReference>
<evidence type="ECO:0000259" key="9">
    <source>
        <dbReference type="PROSITE" id="PS50125"/>
    </source>
</evidence>
<gene>
    <name evidence="11" type="ORF">H6G03_25635</name>
</gene>
<dbReference type="InterPro" id="IPR029787">
    <property type="entry name" value="Nucleotide_cyclase"/>
</dbReference>
<dbReference type="PANTHER" id="PTHR43081">
    <property type="entry name" value="ADENYLATE CYCLASE, TERMINAL-DIFFERENTIATION SPECIFIC-RELATED"/>
    <property type="match status" value="1"/>
</dbReference>
<reference evidence="11" key="2">
    <citation type="submission" date="2020-08" db="EMBL/GenBank/DDBJ databases">
        <authorList>
            <person name="Chen M."/>
            <person name="Teng W."/>
            <person name="Zhao L."/>
            <person name="Hu C."/>
            <person name="Zhou Y."/>
            <person name="Han B."/>
            <person name="Song L."/>
            <person name="Shu W."/>
        </authorList>
    </citation>
    <scope>NUCLEOTIDE SEQUENCE</scope>
    <source>
        <strain evidence="11">FACHB-1375</strain>
    </source>
</reference>
<dbReference type="Gene3D" id="6.10.340.10">
    <property type="match status" value="1"/>
</dbReference>
<keyword evidence="5 8" id="KW-1133">Transmembrane helix</keyword>
<proteinExistence type="inferred from homology"/>